<organism evidence="1 2">
    <name type="scientific">Ruminiclostridium hungatei</name>
    <name type="common">Clostridium hungatei</name>
    <dbReference type="NCBI Taxonomy" id="48256"/>
    <lineage>
        <taxon>Bacteria</taxon>
        <taxon>Bacillati</taxon>
        <taxon>Bacillota</taxon>
        <taxon>Clostridia</taxon>
        <taxon>Eubacteriales</taxon>
        <taxon>Oscillospiraceae</taxon>
        <taxon>Ruminiclostridium</taxon>
    </lineage>
</organism>
<dbReference type="CDD" id="cd11537">
    <property type="entry name" value="NTP-PPase_RS21-C6_like"/>
    <property type="match status" value="1"/>
</dbReference>
<dbReference type="SUPFAM" id="SSF101386">
    <property type="entry name" value="all-alpha NTP pyrophosphatases"/>
    <property type="match status" value="1"/>
</dbReference>
<protein>
    <submittedName>
        <fullName evidence="1">MazG-like family protein</fullName>
    </submittedName>
</protein>
<proteinExistence type="predicted"/>
<dbReference type="InterPro" id="IPR052555">
    <property type="entry name" value="dCTP_Pyrophosphatase"/>
</dbReference>
<name>A0A1V4SQ01_RUMHU</name>
<dbReference type="Proteomes" id="UP000191554">
    <property type="component" value="Unassembled WGS sequence"/>
</dbReference>
<dbReference type="PANTHER" id="PTHR46523">
    <property type="entry name" value="DCTP PYROPHOSPHATASE 1"/>
    <property type="match status" value="1"/>
</dbReference>
<dbReference type="Pfam" id="PF12643">
    <property type="entry name" value="MazG-like"/>
    <property type="match status" value="1"/>
</dbReference>
<dbReference type="PANTHER" id="PTHR46523:SF1">
    <property type="entry name" value="DCTP PYROPHOSPHATASE 1"/>
    <property type="match status" value="1"/>
</dbReference>
<sequence>MEELIKRILSFRDQRDWKQFHTPENLSKSIMIEAAELLENFQWDNNFDKEKVMEELADIMIYCVLMADSVNVDIIKIMEDKLRKNSEKYPIEKAKGNSRKYTEF</sequence>
<dbReference type="OrthoDB" id="9791898at2"/>
<dbReference type="GO" id="GO:0009143">
    <property type="term" value="P:nucleoside triphosphate catabolic process"/>
    <property type="evidence" value="ECO:0007669"/>
    <property type="project" value="InterPro"/>
</dbReference>
<dbReference type="PIRSF" id="PIRSF029826">
    <property type="entry name" value="UCP029826_pph"/>
    <property type="match status" value="1"/>
</dbReference>
<dbReference type="Gene3D" id="1.10.287.1080">
    <property type="entry name" value="MazG-like"/>
    <property type="match status" value="1"/>
</dbReference>
<dbReference type="STRING" id="48256.CLHUN_04170"/>
<dbReference type="GO" id="GO:0047429">
    <property type="term" value="F:nucleoside triphosphate diphosphatase activity"/>
    <property type="evidence" value="ECO:0007669"/>
    <property type="project" value="InterPro"/>
</dbReference>
<dbReference type="AlphaFoldDB" id="A0A1V4SQ01"/>
<evidence type="ECO:0000313" key="2">
    <source>
        <dbReference type="Proteomes" id="UP000191554"/>
    </source>
</evidence>
<dbReference type="InterPro" id="IPR025984">
    <property type="entry name" value="DCTPP"/>
</dbReference>
<reference evidence="1 2" key="1">
    <citation type="submission" date="2017-03" db="EMBL/GenBank/DDBJ databases">
        <title>Genome sequence of Clostridium hungatei DSM 14427.</title>
        <authorList>
            <person name="Poehlein A."/>
            <person name="Daniel R."/>
        </authorList>
    </citation>
    <scope>NUCLEOTIDE SEQUENCE [LARGE SCALE GENOMIC DNA]</scope>
    <source>
        <strain evidence="1 2">DSM 14427</strain>
    </source>
</reference>
<keyword evidence="2" id="KW-1185">Reference proteome</keyword>
<dbReference type="EMBL" id="MZGX01000002">
    <property type="protein sequence ID" value="OPX45942.1"/>
    <property type="molecule type" value="Genomic_DNA"/>
</dbReference>
<gene>
    <name evidence="1" type="ORF">CLHUN_04170</name>
</gene>
<comment type="caution">
    <text evidence="1">The sequence shown here is derived from an EMBL/GenBank/DDBJ whole genome shotgun (WGS) entry which is preliminary data.</text>
</comment>
<evidence type="ECO:0000313" key="1">
    <source>
        <dbReference type="EMBL" id="OPX45942.1"/>
    </source>
</evidence>
<accession>A0A1V4SQ01</accession>
<dbReference type="RefSeq" id="WP_080062905.1">
    <property type="nucleotide sequence ID" value="NZ_MZGX01000002.1"/>
</dbReference>